<keyword evidence="3" id="KW-0998">Cell outer membrane</keyword>
<comment type="caution">
    <text evidence="7">The sequence shown here is derived from an EMBL/GenBank/DDBJ whole genome shotgun (WGS) entry which is preliminary data.</text>
</comment>
<evidence type="ECO:0000313" key="7">
    <source>
        <dbReference type="EMBL" id="GBC60438.1"/>
    </source>
</evidence>
<reference evidence="8" key="1">
    <citation type="submission" date="2017-11" db="EMBL/GenBank/DDBJ databases">
        <authorList>
            <person name="Watanabe M."/>
            <person name="Kojima H."/>
        </authorList>
    </citation>
    <scope>NUCLEOTIDE SEQUENCE [LARGE SCALE GENOMIC DNA]</scope>
    <source>
        <strain evidence="8">Tokyo 01</strain>
    </source>
</reference>
<name>A0A401FU23_9BACT</name>
<dbReference type="GO" id="GO:0009279">
    <property type="term" value="C:cell outer membrane"/>
    <property type="evidence" value="ECO:0007669"/>
    <property type="project" value="UniProtKB-SubCell"/>
</dbReference>
<dbReference type="InterPro" id="IPR036737">
    <property type="entry name" value="OmpA-like_sf"/>
</dbReference>
<dbReference type="SUPFAM" id="SSF103088">
    <property type="entry name" value="OmpA-like"/>
    <property type="match status" value="1"/>
</dbReference>
<dbReference type="CDD" id="cd07185">
    <property type="entry name" value="OmpA_C-like"/>
    <property type="match status" value="1"/>
</dbReference>
<dbReference type="Pfam" id="PF00691">
    <property type="entry name" value="OmpA"/>
    <property type="match status" value="1"/>
</dbReference>
<dbReference type="OrthoDB" id="9805566at2"/>
<reference evidence="8" key="2">
    <citation type="submission" date="2019-01" db="EMBL/GenBank/DDBJ databases">
        <title>Genome sequence of Desulfonema ishimotonii strain Tokyo 01.</title>
        <authorList>
            <person name="Fukui M."/>
        </authorList>
    </citation>
    <scope>NUCLEOTIDE SEQUENCE [LARGE SCALE GENOMIC DNA]</scope>
    <source>
        <strain evidence="8">Tokyo 01</strain>
    </source>
</reference>
<dbReference type="InterPro" id="IPR050330">
    <property type="entry name" value="Bact_OuterMem_StrucFunc"/>
</dbReference>
<comment type="subcellular location">
    <subcellularLocation>
        <location evidence="1">Cell outer membrane</location>
    </subcellularLocation>
</comment>
<dbReference type="PROSITE" id="PS51123">
    <property type="entry name" value="OMPA_2"/>
    <property type="match status" value="1"/>
</dbReference>
<dbReference type="RefSeq" id="WP_124327852.1">
    <property type="nucleotide sequence ID" value="NZ_BEXT01000001.1"/>
</dbReference>
<keyword evidence="2 4" id="KW-0472">Membrane</keyword>
<dbReference type="AlphaFoldDB" id="A0A401FU23"/>
<dbReference type="PROSITE" id="PS51257">
    <property type="entry name" value="PROKAR_LIPOPROTEIN"/>
    <property type="match status" value="1"/>
</dbReference>
<sequence length="217" mass="24379">MKKTLISLVALTGVAVFGMTGCASKKYVDSQLNEALSAEISEVHTEMRQIRQDVDTHEQEIQELKVTAEEQEEKLNEKLGLIEDALARAEKANKLSKGKLLYEVTISDESVPFAYNKSELSEDAKAQLNIFAGVLIEENDDIYIEIQGHTDNVGSEKYNLELGQARADAVRAWLREKHNIPLHKMSTFSYGESKPVAENDTAENRARNRRVVLLVME</sequence>
<evidence type="ECO:0000313" key="8">
    <source>
        <dbReference type="Proteomes" id="UP000288096"/>
    </source>
</evidence>
<accession>A0A401FU23</accession>
<gene>
    <name evidence="7" type="ORF">DENIS_1390</name>
</gene>
<dbReference type="Gene3D" id="3.30.1330.60">
    <property type="entry name" value="OmpA-like domain"/>
    <property type="match status" value="1"/>
</dbReference>
<dbReference type="PROSITE" id="PS01068">
    <property type="entry name" value="OMPA_1"/>
    <property type="match status" value="1"/>
</dbReference>
<evidence type="ECO:0000256" key="1">
    <source>
        <dbReference type="ARBA" id="ARBA00004442"/>
    </source>
</evidence>
<dbReference type="InterPro" id="IPR006665">
    <property type="entry name" value="OmpA-like"/>
</dbReference>
<organism evidence="7 8">
    <name type="scientific">Desulfonema ishimotonii</name>
    <dbReference type="NCBI Taxonomy" id="45657"/>
    <lineage>
        <taxon>Bacteria</taxon>
        <taxon>Pseudomonadati</taxon>
        <taxon>Thermodesulfobacteriota</taxon>
        <taxon>Desulfobacteria</taxon>
        <taxon>Desulfobacterales</taxon>
        <taxon>Desulfococcaceae</taxon>
        <taxon>Desulfonema</taxon>
    </lineage>
</organism>
<evidence type="ECO:0000256" key="5">
    <source>
        <dbReference type="SAM" id="Coils"/>
    </source>
</evidence>
<dbReference type="PANTHER" id="PTHR30329">
    <property type="entry name" value="STATOR ELEMENT OF FLAGELLAR MOTOR COMPLEX"/>
    <property type="match status" value="1"/>
</dbReference>
<dbReference type="PANTHER" id="PTHR30329:SF21">
    <property type="entry name" value="LIPOPROTEIN YIAD-RELATED"/>
    <property type="match status" value="1"/>
</dbReference>
<dbReference type="PRINTS" id="PR01021">
    <property type="entry name" value="OMPADOMAIN"/>
</dbReference>
<protein>
    <submittedName>
        <fullName evidence="7">OmpA family protein</fullName>
    </submittedName>
</protein>
<feature type="coiled-coil region" evidence="5">
    <location>
        <begin position="33"/>
        <end position="92"/>
    </location>
</feature>
<keyword evidence="8" id="KW-1185">Reference proteome</keyword>
<evidence type="ECO:0000259" key="6">
    <source>
        <dbReference type="PROSITE" id="PS51123"/>
    </source>
</evidence>
<evidence type="ECO:0000256" key="2">
    <source>
        <dbReference type="ARBA" id="ARBA00023136"/>
    </source>
</evidence>
<evidence type="ECO:0000256" key="4">
    <source>
        <dbReference type="PROSITE-ProRule" id="PRU00473"/>
    </source>
</evidence>
<dbReference type="InterPro" id="IPR006664">
    <property type="entry name" value="OMP_bac"/>
</dbReference>
<proteinExistence type="predicted"/>
<keyword evidence="5" id="KW-0175">Coiled coil</keyword>
<dbReference type="EMBL" id="BEXT01000001">
    <property type="protein sequence ID" value="GBC60438.1"/>
    <property type="molecule type" value="Genomic_DNA"/>
</dbReference>
<dbReference type="Proteomes" id="UP000288096">
    <property type="component" value="Unassembled WGS sequence"/>
</dbReference>
<evidence type="ECO:0000256" key="3">
    <source>
        <dbReference type="ARBA" id="ARBA00023237"/>
    </source>
</evidence>
<dbReference type="InterPro" id="IPR006690">
    <property type="entry name" value="OMPA-like_CS"/>
</dbReference>
<feature type="domain" description="OmpA-like" evidence="6">
    <location>
        <begin position="100"/>
        <end position="217"/>
    </location>
</feature>